<dbReference type="PROSITE" id="PS50231">
    <property type="entry name" value="RICIN_B_LECTIN"/>
    <property type="match status" value="1"/>
</dbReference>
<evidence type="ECO:0000256" key="1">
    <source>
        <dbReference type="SAM" id="SignalP"/>
    </source>
</evidence>
<evidence type="ECO:0000313" key="3">
    <source>
        <dbReference type="EMBL" id="CCH31920.1"/>
    </source>
</evidence>
<dbReference type="STRING" id="1179773.BN6_46400"/>
<dbReference type="KEGG" id="sesp:BN6_46400"/>
<dbReference type="InterPro" id="IPR000772">
    <property type="entry name" value="Ricin_B_lectin"/>
</dbReference>
<gene>
    <name evidence="3" type="ordered locus">BN6_46400</name>
</gene>
<evidence type="ECO:0000313" key="4">
    <source>
        <dbReference type="Proteomes" id="UP000006281"/>
    </source>
</evidence>
<feature type="chain" id="PRO_5003833898" description="Ricin B lectin domain-containing protein" evidence="1">
    <location>
        <begin position="28"/>
        <end position="163"/>
    </location>
</feature>
<name>K0JVN2_SACES</name>
<reference evidence="3 4" key="1">
    <citation type="journal article" date="2012" name="BMC Genomics">
        <title>Complete genome sequence of Saccharothrix espanaensis DSM 44229T and comparison to the other completely sequenced Pseudonocardiaceae.</title>
        <authorList>
            <person name="Strobel T."/>
            <person name="Al-Dilaimi A."/>
            <person name="Blom J."/>
            <person name="Gessner A."/>
            <person name="Kalinowski J."/>
            <person name="Luzhetska M."/>
            <person name="Puhler A."/>
            <person name="Szczepanowski R."/>
            <person name="Bechthold A."/>
            <person name="Ruckert C."/>
        </authorList>
    </citation>
    <scope>NUCLEOTIDE SEQUENCE [LARGE SCALE GENOMIC DNA]</scope>
    <source>
        <strain evidence="4">ATCC 51144 / DSM 44229 / JCM 9112 / NBRC 15066 / NRRL 15764</strain>
    </source>
</reference>
<proteinExistence type="predicted"/>
<dbReference type="AlphaFoldDB" id="K0JVN2"/>
<organism evidence="3 4">
    <name type="scientific">Saccharothrix espanaensis (strain ATCC 51144 / DSM 44229 / JCM 9112 / NBRC 15066 / NRRL 15764)</name>
    <dbReference type="NCBI Taxonomy" id="1179773"/>
    <lineage>
        <taxon>Bacteria</taxon>
        <taxon>Bacillati</taxon>
        <taxon>Actinomycetota</taxon>
        <taxon>Actinomycetes</taxon>
        <taxon>Pseudonocardiales</taxon>
        <taxon>Pseudonocardiaceae</taxon>
        <taxon>Saccharothrix</taxon>
    </lineage>
</organism>
<dbReference type="RefSeq" id="WP_015102032.1">
    <property type="nucleotide sequence ID" value="NC_019673.1"/>
</dbReference>
<dbReference type="Pfam" id="PF00652">
    <property type="entry name" value="Ricin_B_lectin"/>
    <property type="match status" value="1"/>
</dbReference>
<protein>
    <recommendedName>
        <fullName evidence="2">Ricin B lectin domain-containing protein</fullName>
    </recommendedName>
</protein>
<keyword evidence="1" id="KW-0732">Signal</keyword>
<dbReference type="SMART" id="SM00458">
    <property type="entry name" value="RICIN"/>
    <property type="match status" value="1"/>
</dbReference>
<dbReference type="HOGENOM" id="CLU_1625869_0_0_11"/>
<dbReference type="Proteomes" id="UP000006281">
    <property type="component" value="Chromosome"/>
</dbReference>
<evidence type="ECO:0000259" key="2">
    <source>
        <dbReference type="SMART" id="SM00458"/>
    </source>
</evidence>
<feature type="domain" description="Ricin B lectin" evidence="2">
    <location>
        <begin position="30"/>
        <end position="161"/>
    </location>
</feature>
<sequence length="163" mass="18062">MSKLFRLLVALTAGLAALVAVGGTAHADGNRVLSSVLDGRCLDVYAGGAGPWVQVWGCNGQPNQKFFLVLYHDTETYEIRTSDYWCVDGRWGKGASLERAQCTGHPGQRWQLDLASPGYVVKSVQYPGLVWDVHGFGSGTKVQLWDRQYSGERRHQSWYITNV</sequence>
<dbReference type="PATRIC" id="fig|1179773.3.peg.4650"/>
<dbReference type="EMBL" id="HE804045">
    <property type="protein sequence ID" value="CCH31920.1"/>
    <property type="molecule type" value="Genomic_DNA"/>
</dbReference>
<dbReference type="BioCyc" id="SESP1179773:BN6_RS22460-MONOMER"/>
<keyword evidence="4" id="KW-1185">Reference proteome</keyword>
<feature type="signal peptide" evidence="1">
    <location>
        <begin position="1"/>
        <end position="27"/>
    </location>
</feature>
<dbReference type="Gene3D" id="2.80.10.50">
    <property type="match status" value="2"/>
</dbReference>
<dbReference type="SUPFAM" id="SSF50370">
    <property type="entry name" value="Ricin B-like lectins"/>
    <property type="match status" value="1"/>
</dbReference>
<dbReference type="InterPro" id="IPR035992">
    <property type="entry name" value="Ricin_B-like_lectins"/>
</dbReference>
<accession>K0JVN2</accession>
<dbReference type="OrthoDB" id="5381276at2"/>